<dbReference type="Gene3D" id="1.10.260.40">
    <property type="entry name" value="lambda repressor-like DNA-binding domains"/>
    <property type="match status" value="1"/>
</dbReference>
<dbReference type="InterPro" id="IPR027417">
    <property type="entry name" value="P-loop_NTPase"/>
</dbReference>
<dbReference type="PANTHER" id="PTHR47691:SF3">
    <property type="entry name" value="HTH-TYPE TRANSCRIPTIONAL REGULATOR RV0890C-RELATED"/>
    <property type="match status" value="1"/>
</dbReference>
<reference evidence="4 5" key="1">
    <citation type="submission" date="2018-08" db="EMBL/GenBank/DDBJ databases">
        <title>Genomic Encyclopedia of Archaeal and Bacterial Type Strains, Phase II (KMG-II): from individual species to whole genera.</title>
        <authorList>
            <person name="Goeker M."/>
        </authorList>
    </citation>
    <scope>NUCLEOTIDE SEQUENCE [LARGE SCALE GENOMIC DNA]</scope>
    <source>
        <strain evidence="4 5">DSM 45791</strain>
    </source>
</reference>
<evidence type="ECO:0000256" key="2">
    <source>
        <dbReference type="SAM" id="MobiDB-lite"/>
    </source>
</evidence>
<feature type="domain" description="HTH cro/C1-type" evidence="3">
    <location>
        <begin position="8"/>
        <end position="63"/>
    </location>
</feature>
<feature type="compositionally biased region" description="Low complexity" evidence="2">
    <location>
        <begin position="69"/>
        <end position="81"/>
    </location>
</feature>
<dbReference type="PROSITE" id="PS50005">
    <property type="entry name" value="TPR"/>
    <property type="match status" value="2"/>
</dbReference>
<dbReference type="AlphaFoldDB" id="A0A3E0GZI6"/>
<dbReference type="InterPro" id="IPR011990">
    <property type="entry name" value="TPR-like_helical_dom_sf"/>
</dbReference>
<feature type="region of interest" description="Disordered" evidence="2">
    <location>
        <begin position="62"/>
        <end position="88"/>
    </location>
</feature>
<dbReference type="SMART" id="SM00028">
    <property type="entry name" value="TPR"/>
    <property type="match status" value="5"/>
</dbReference>
<dbReference type="PRINTS" id="PR00364">
    <property type="entry name" value="DISEASERSIST"/>
</dbReference>
<proteinExistence type="predicted"/>
<gene>
    <name evidence="4" type="ORF">BCF44_11950</name>
</gene>
<comment type="caution">
    <text evidence="4">The sequence shown here is derived from an EMBL/GenBank/DDBJ whole genome shotgun (WGS) entry which is preliminary data.</text>
</comment>
<dbReference type="GO" id="GO:0043531">
    <property type="term" value="F:ADP binding"/>
    <property type="evidence" value="ECO:0007669"/>
    <property type="project" value="InterPro"/>
</dbReference>
<dbReference type="Proteomes" id="UP000256269">
    <property type="component" value="Unassembled WGS sequence"/>
</dbReference>
<dbReference type="Gene3D" id="3.40.50.300">
    <property type="entry name" value="P-loop containing nucleotide triphosphate hydrolases"/>
    <property type="match status" value="1"/>
</dbReference>
<dbReference type="Pfam" id="PF13374">
    <property type="entry name" value="TPR_10"/>
    <property type="match status" value="2"/>
</dbReference>
<accession>A0A3E0GZI6</accession>
<evidence type="ECO:0000313" key="5">
    <source>
        <dbReference type="Proteomes" id="UP000256269"/>
    </source>
</evidence>
<dbReference type="OrthoDB" id="3275754at2"/>
<dbReference type="Pfam" id="PF01381">
    <property type="entry name" value="HTH_3"/>
    <property type="match status" value="1"/>
</dbReference>
<dbReference type="SMART" id="SM00530">
    <property type="entry name" value="HTH_XRE"/>
    <property type="match status" value="1"/>
</dbReference>
<dbReference type="RefSeq" id="WP_147328845.1">
    <property type="nucleotide sequence ID" value="NZ_JBHLUJ010000013.1"/>
</dbReference>
<organism evidence="4 5">
    <name type="scientific">Kutzneria buriramensis</name>
    <dbReference type="NCBI Taxonomy" id="1045776"/>
    <lineage>
        <taxon>Bacteria</taxon>
        <taxon>Bacillati</taxon>
        <taxon>Actinomycetota</taxon>
        <taxon>Actinomycetes</taxon>
        <taxon>Pseudonocardiales</taxon>
        <taxon>Pseudonocardiaceae</taxon>
        <taxon>Kutzneria</taxon>
    </lineage>
</organism>
<evidence type="ECO:0000313" key="4">
    <source>
        <dbReference type="EMBL" id="REH34774.1"/>
    </source>
</evidence>
<dbReference type="CDD" id="cd00093">
    <property type="entry name" value="HTH_XRE"/>
    <property type="match status" value="1"/>
</dbReference>
<dbReference type="InterPro" id="IPR001387">
    <property type="entry name" value="Cro/C1-type_HTH"/>
</dbReference>
<name>A0A3E0GZI6_9PSEU</name>
<dbReference type="PANTHER" id="PTHR47691">
    <property type="entry name" value="REGULATOR-RELATED"/>
    <property type="match status" value="1"/>
</dbReference>
<dbReference type="SUPFAM" id="SSF48452">
    <property type="entry name" value="TPR-like"/>
    <property type="match status" value="2"/>
</dbReference>
<keyword evidence="1" id="KW-0802">TPR repeat</keyword>
<sequence length="749" mass="82342">MGEHDSVLRRLRLRARMTQEELAERSGLSVRTIRGLESGSNRNPKLDSLRLLAEALGLDQTDRDELLGPRPAASAEPAPSRQLPAAPAWFTGRDPELTDLARFMDSEVRIAVISGAGGIGKTSLALRWAHRHLDRFPDGQLFVDLRGFSPDSDPLDPLTAVRGFLHGLGVDPARMTGGLEEHSALYRSHVADKRMLIVLDNAATGEQVVPLLPGTSGCTVLVTSRNILTSLLHRHGAHHLSLGLLTEDETYAMLARRLGAERLAAEPEAVAELAALCGRYPLALAIMSARALARPHIPLAEFAAELHESDLDDDPDNSPSAVMACSVRALTAEQRTTFGLLGVAPGTHIDLPAAAGLTALPVQQARTVLRALEEASLLHRRPGGRYVMHDIVRRYAVDTALQGIAATEREAALRRLLDHYIHTAHAADRLLAPHRSLVPPVSHAPGISPAPPRDHAAALDWFYAEHANLLAAQHAAIALRWSDAIWQLAWQVGTFWLRRGYRHEDLAAWQAAANAVEHLTDPADLARTKRRLGVAYGMMGRHHEAIEHLHEALALAEHHQVVAEQAYAHHQLSWAWGVRGDDQRALEHAVRALDFFRTLDRPVWQATAHAQVGWRLARVGDYDAARQHCQHAVRLDPDSTPDVAADNQRALGYIAHHTGRHRDAIEHYRLALTFARTLSHTAEFAKTLENLGQPHVALGQHDEARAVWLEALELYRQLGRTEDADRARQQLDSLGAARSLVGAQDREQG</sequence>
<evidence type="ECO:0000256" key="1">
    <source>
        <dbReference type="PROSITE-ProRule" id="PRU00339"/>
    </source>
</evidence>
<evidence type="ECO:0000259" key="3">
    <source>
        <dbReference type="PROSITE" id="PS50943"/>
    </source>
</evidence>
<protein>
    <submittedName>
        <fullName evidence="4">Tetratricopeptide repeat protein</fullName>
    </submittedName>
</protein>
<feature type="repeat" description="TPR" evidence="1">
    <location>
        <begin position="526"/>
        <end position="559"/>
    </location>
</feature>
<dbReference type="InterPro" id="IPR019734">
    <property type="entry name" value="TPR_rpt"/>
</dbReference>
<dbReference type="EMBL" id="QUNO01000019">
    <property type="protein sequence ID" value="REH34774.1"/>
    <property type="molecule type" value="Genomic_DNA"/>
</dbReference>
<dbReference type="PROSITE" id="PS50943">
    <property type="entry name" value="HTH_CROC1"/>
    <property type="match status" value="1"/>
</dbReference>
<feature type="repeat" description="TPR" evidence="1">
    <location>
        <begin position="606"/>
        <end position="639"/>
    </location>
</feature>
<dbReference type="SUPFAM" id="SSF47413">
    <property type="entry name" value="lambda repressor-like DNA-binding domains"/>
    <property type="match status" value="1"/>
</dbReference>
<dbReference type="SUPFAM" id="SSF52540">
    <property type="entry name" value="P-loop containing nucleoside triphosphate hydrolases"/>
    <property type="match status" value="1"/>
</dbReference>
<dbReference type="Gene3D" id="1.25.40.10">
    <property type="entry name" value="Tetratricopeptide repeat domain"/>
    <property type="match status" value="2"/>
</dbReference>
<keyword evidence="5" id="KW-1185">Reference proteome</keyword>
<dbReference type="GO" id="GO:0003677">
    <property type="term" value="F:DNA binding"/>
    <property type="evidence" value="ECO:0007669"/>
    <property type="project" value="InterPro"/>
</dbReference>
<dbReference type="InterPro" id="IPR010982">
    <property type="entry name" value="Lambda_DNA-bd_dom_sf"/>
</dbReference>